<name>A0A7T1SSG7_SABSP</name>
<protein>
    <submittedName>
        <fullName evidence="2">ATP synthase F0 subunit 8</fullName>
    </submittedName>
</protein>
<evidence type="ECO:0000313" key="2">
    <source>
        <dbReference type="EMBL" id="QPO99960.1"/>
    </source>
</evidence>
<organism evidence="2">
    <name type="scientific">Sabella spallanzanii</name>
    <name type="common">European fan worm</name>
    <name type="synonym">Spirographis spallanzanii</name>
    <dbReference type="NCBI Taxonomy" id="85702"/>
    <lineage>
        <taxon>Eukaryota</taxon>
        <taxon>Metazoa</taxon>
        <taxon>Spiralia</taxon>
        <taxon>Lophotrochozoa</taxon>
        <taxon>Annelida</taxon>
        <taxon>Polychaeta</taxon>
        <taxon>Sedentaria</taxon>
        <taxon>Canalipalpata</taxon>
        <taxon>Sabellida</taxon>
        <taxon>Sabellidae</taxon>
        <taxon>Sabella</taxon>
    </lineage>
</organism>
<proteinExistence type="predicted"/>
<dbReference type="GeneID" id="65333794"/>
<dbReference type="RefSeq" id="YP_010127464.1">
    <property type="nucleotide sequence ID" value="NC_056279.1"/>
</dbReference>
<gene>
    <name evidence="2" type="primary">atp8</name>
</gene>
<dbReference type="AlphaFoldDB" id="A0A7T1SSG7"/>
<dbReference type="EMBL" id="MW002660">
    <property type="protein sequence ID" value="QPO99960.1"/>
    <property type="molecule type" value="Genomic_DNA"/>
</dbReference>
<keyword evidence="1" id="KW-1133">Transmembrane helix</keyword>
<keyword evidence="2" id="KW-0496">Mitochondrion</keyword>
<evidence type="ECO:0000256" key="1">
    <source>
        <dbReference type="SAM" id="Phobius"/>
    </source>
</evidence>
<sequence length="52" mass="5808">MPHLSPLSWILVPLVVIIGAGAVFAVLWWSQVPEFKSPGKGMQLNVRGWHWA</sequence>
<keyword evidence="1" id="KW-0472">Membrane</keyword>
<reference evidence="2" key="1">
    <citation type="submission" date="2020-09" db="EMBL/GenBank/DDBJ databases">
        <authorList>
            <person name="Sun Y."/>
            <person name="Daffe G."/>
            <person name="Kupriyanova E.K."/>
        </authorList>
    </citation>
    <scope>NUCLEOTIDE SEQUENCE</scope>
</reference>
<keyword evidence="1" id="KW-0812">Transmembrane</keyword>
<geneLocation type="mitochondrion" evidence="2"/>
<accession>A0A7T1SSG7</accession>
<feature type="transmembrane region" description="Helical" evidence="1">
    <location>
        <begin position="6"/>
        <end position="30"/>
    </location>
</feature>